<organism evidence="1 2">
    <name type="scientific">Diacronema lutheri</name>
    <name type="common">Unicellular marine alga</name>
    <name type="synonym">Monochrysis lutheri</name>
    <dbReference type="NCBI Taxonomy" id="2081491"/>
    <lineage>
        <taxon>Eukaryota</taxon>
        <taxon>Haptista</taxon>
        <taxon>Haptophyta</taxon>
        <taxon>Pavlovophyceae</taxon>
        <taxon>Pavlovales</taxon>
        <taxon>Pavlovaceae</taxon>
        <taxon>Diacronema</taxon>
    </lineage>
</organism>
<proteinExistence type="predicted"/>
<reference evidence="1" key="1">
    <citation type="submission" date="2021-05" db="EMBL/GenBank/DDBJ databases">
        <title>The genome of the haptophyte Pavlova lutheri (Diacronema luteri, Pavlovales) - a model for lipid biosynthesis in eukaryotic algae.</title>
        <authorList>
            <person name="Hulatt C.J."/>
            <person name="Posewitz M.C."/>
        </authorList>
    </citation>
    <scope>NUCLEOTIDE SEQUENCE</scope>
    <source>
        <strain evidence="1">NIVA-4/92</strain>
    </source>
</reference>
<dbReference type="EMBL" id="JAGTXO010000039">
    <property type="protein sequence ID" value="KAG8459553.1"/>
    <property type="molecule type" value="Genomic_DNA"/>
</dbReference>
<gene>
    <name evidence="1" type="ORF">KFE25_000909</name>
</gene>
<evidence type="ECO:0000313" key="1">
    <source>
        <dbReference type="EMBL" id="KAG8459553.1"/>
    </source>
</evidence>
<dbReference type="SUPFAM" id="SSF47072">
    <property type="entry name" value="Cysteine alpha-hairpin motif"/>
    <property type="match status" value="1"/>
</dbReference>
<dbReference type="InterPro" id="IPR009069">
    <property type="entry name" value="Cys_alpha_HP_mot_SF"/>
</dbReference>
<dbReference type="OrthoDB" id="10293357at2759"/>
<dbReference type="Proteomes" id="UP000751190">
    <property type="component" value="Unassembled WGS sequence"/>
</dbReference>
<accession>A0A8J5XA23</accession>
<evidence type="ECO:0000313" key="2">
    <source>
        <dbReference type="Proteomes" id="UP000751190"/>
    </source>
</evidence>
<dbReference type="AlphaFoldDB" id="A0A8J5XA23"/>
<comment type="caution">
    <text evidence="1">The sequence shown here is derived from an EMBL/GenBank/DDBJ whole genome shotgun (WGS) entry which is preliminary data.</text>
</comment>
<dbReference type="Gene3D" id="1.10.287.1130">
    <property type="entry name" value="CytochromE C oxidase copper chaperone"/>
    <property type="match status" value="1"/>
</dbReference>
<name>A0A8J5XA23_DIALT</name>
<sequence>MGRIHKDFALNLKFNSKSQFRKQRVLAPCQGEMMALFTCWSLHNYDESACRAAYLALQSCSRTAAALPRTHKATTNYHLAQLARQAGK</sequence>
<protein>
    <submittedName>
        <fullName evidence="1">Uncharacterized protein</fullName>
    </submittedName>
</protein>
<keyword evidence="2" id="KW-1185">Reference proteome</keyword>